<keyword evidence="1" id="KW-1133">Transmembrane helix</keyword>
<feature type="transmembrane region" description="Helical" evidence="1">
    <location>
        <begin position="12"/>
        <end position="31"/>
    </location>
</feature>
<evidence type="ECO:0000256" key="1">
    <source>
        <dbReference type="SAM" id="Phobius"/>
    </source>
</evidence>
<dbReference type="EMBL" id="VNHO01000032">
    <property type="protein sequence ID" value="TYP49256.1"/>
    <property type="molecule type" value="Genomic_DNA"/>
</dbReference>
<comment type="caution">
    <text evidence="2">The sequence shown here is derived from an EMBL/GenBank/DDBJ whole genome shotgun (WGS) entry which is preliminary data.</text>
</comment>
<organism evidence="2 3">
    <name type="scientific">Thermosediminibacter litoriperuensis</name>
    <dbReference type="NCBI Taxonomy" id="291989"/>
    <lineage>
        <taxon>Bacteria</taxon>
        <taxon>Bacillati</taxon>
        <taxon>Bacillota</taxon>
        <taxon>Clostridia</taxon>
        <taxon>Thermosediminibacterales</taxon>
        <taxon>Thermosediminibacteraceae</taxon>
        <taxon>Thermosediminibacter</taxon>
    </lineage>
</organism>
<sequence length="71" mass="7764">MFFGVQGLLVKTTIGISSFFTTGVLFKYLGYSYDKPAGISVSCLLAAVCILLGLLVFKNYSLDEEKLYAKP</sequence>
<proteinExistence type="predicted"/>
<dbReference type="Proteomes" id="UP000322294">
    <property type="component" value="Unassembled WGS sequence"/>
</dbReference>
<keyword evidence="1" id="KW-0472">Membrane</keyword>
<gene>
    <name evidence="2" type="ORF">LZ11_02182</name>
</gene>
<keyword evidence="3" id="KW-1185">Reference proteome</keyword>
<protein>
    <submittedName>
        <fullName evidence="2">Uncharacterized protein</fullName>
    </submittedName>
</protein>
<name>A0A5S5AH16_9FIRM</name>
<accession>A0A5S5AH16</accession>
<evidence type="ECO:0000313" key="2">
    <source>
        <dbReference type="EMBL" id="TYP49256.1"/>
    </source>
</evidence>
<feature type="transmembrane region" description="Helical" evidence="1">
    <location>
        <begin position="37"/>
        <end position="57"/>
    </location>
</feature>
<evidence type="ECO:0000313" key="3">
    <source>
        <dbReference type="Proteomes" id="UP000322294"/>
    </source>
</evidence>
<dbReference type="OrthoDB" id="9764596at2"/>
<keyword evidence="1" id="KW-0812">Transmembrane</keyword>
<reference evidence="2 3" key="1">
    <citation type="submission" date="2019-07" db="EMBL/GenBank/DDBJ databases">
        <title>Genomic Encyclopedia of Type Strains, Phase I: the one thousand microbial genomes (KMG-I) project.</title>
        <authorList>
            <person name="Kyrpides N."/>
        </authorList>
    </citation>
    <scope>NUCLEOTIDE SEQUENCE [LARGE SCALE GENOMIC DNA]</scope>
    <source>
        <strain evidence="2 3">DSM 16647</strain>
    </source>
</reference>
<dbReference type="AlphaFoldDB" id="A0A5S5AH16"/>
<dbReference type="RefSeq" id="WP_148867858.1">
    <property type="nucleotide sequence ID" value="NZ_VNHO01000032.1"/>
</dbReference>